<dbReference type="PROSITE" id="PS51296">
    <property type="entry name" value="RIESKE"/>
    <property type="match status" value="1"/>
</dbReference>
<evidence type="ECO:0000256" key="4">
    <source>
        <dbReference type="ARBA" id="ARBA00023004"/>
    </source>
</evidence>
<evidence type="ECO:0000256" key="3">
    <source>
        <dbReference type="ARBA" id="ARBA00023002"/>
    </source>
</evidence>
<sequence length="375" mass="42806">MFINFWYPACLAEELTERPLKVMMLGCNFALFRDGEGEAHCLSNTCIHRGGSLACQGDAAPGKVVGNNIQCPYHGWQFDKNGDCVKIPSRGGETKIPPRAKIDSYPVQEKYGIIFVFLGDLPEEDRPPLLDAVEYGQEGWAANIQTYDLKISYQRSIENAIDPAHNEFVHPTHGFSGERDDYTVPKLDLIEEEWGVGFMTDYESSGSPDEKYGKLRDKKTTRAGSGTYGPSQFWTKIHPSDTFFMHQYTYDLPVDENHTRVFLVNMRNAGLDEEMGARLRQRNLIVAQQDIDVLDEVEPTQTPREISKEFMVPADSCIIKYREYIKSYEKKGWRIDVEKMNAERATGKIVHAIPSPRRRTEDNWVLDQVPMIPHD</sequence>
<evidence type="ECO:0000313" key="7">
    <source>
        <dbReference type="EMBL" id="VAW02203.1"/>
    </source>
</evidence>
<organism evidence="7">
    <name type="scientific">hydrothermal vent metagenome</name>
    <dbReference type="NCBI Taxonomy" id="652676"/>
    <lineage>
        <taxon>unclassified sequences</taxon>
        <taxon>metagenomes</taxon>
        <taxon>ecological metagenomes</taxon>
    </lineage>
</organism>
<dbReference type="InterPro" id="IPR017941">
    <property type="entry name" value="Rieske_2Fe-2S"/>
</dbReference>
<dbReference type="Pfam" id="PF19112">
    <property type="entry name" value="VanA_C"/>
    <property type="match status" value="1"/>
</dbReference>
<dbReference type="GO" id="GO:0016491">
    <property type="term" value="F:oxidoreductase activity"/>
    <property type="evidence" value="ECO:0007669"/>
    <property type="project" value="UniProtKB-KW"/>
</dbReference>
<name>A0A3B0SDR7_9ZZZZ</name>
<keyword evidence="5" id="KW-0411">Iron-sulfur</keyword>
<dbReference type="Gene3D" id="3.90.380.10">
    <property type="entry name" value="Naphthalene 1,2-dioxygenase Alpha Subunit, Chain A, domain 1"/>
    <property type="match status" value="1"/>
</dbReference>
<evidence type="ECO:0000256" key="1">
    <source>
        <dbReference type="ARBA" id="ARBA00022714"/>
    </source>
</evidence>
<dbReference type="Pfam" id="PF00355">
    <property type="entry name" value="Rieske"/>
    <property type="match status" value="1"/>
</dbReference>
<proteinExistence type="predicted"/>
<evidence type="ECO:0000259" key="6">
    <source>
        <dbReference type="PROSITE" id="PS51296"/>
    </source>
</evidence>
<keyword evidence="4" id="KW-0408">Iron</keyword>
<dbReference type="InterPro" id="IPR036922">
    <property type="entry name" value="Rieske_2Fe-2S_sf"/>
</dbReference>
<dbReference type="Gene3D" id="2.102.10.10">
    <property type="entry name" value="Rieske [2Fe-2S] iron-sulphur domain"/>
    <property type="match status" value="1"/>
</dbReference>
<dbReference type="GO" id="GO:0051537">
    <property type="term" value="F:2 iron, 2 sulfur cluster binding"/>
    <property type="evidence" value="ECO:0007669"/>
    <property type="project" value="UniProtKB-KW"/>
</dbReference>
<evidence type="ECO:0000256" key="2">
    <source>
        <dbReference type="ARBA" id="ARBA00022723"/>
    </source>
</evidence>
<dbReference type="EMBL" id="UOEJ01000159">
    <property type="protein sequence ID" value="VAW02203.1"/>
    <property type="molecule type" value="Genomic_DNA"/>
</dbReference>
<dbReference type="SUPFAM" id="SSF55961">
    <property type="entry name" value="Bet v1-like"/>
    <property type="match status" value="1"/>
</dbReference>
<reference evidence="7" key="1">
    <citation type="submission" date="2018-06" db="EMBL/GenBank/DDBJ databases">
        <authorList>
            <person name="Zhirakovskaya E."/>
        </authorList>
    </citation>
    <scope>NUCLEOTIDE SEQUENCE</scope>
</reference>
<feature type="domain" description="Rieske" evidence="6">
    <location>
        <begin position="6"/>
        <end position="116"/>
    </location>
</feature>
<dbReference type="InterPro" id="IPR050584">
    <property type="entry name" value="Cholesterol_7-desaturase"/>
</dbReference>
<keyword evidence="3" id="KW-0560">Oxidoreductase</keyword>
<keyword evidence="2" id="KW-0479">Metal-binding</keyword>
<keyword evidence="1" id="KW-0001">2Fe-2S</keyword>
<dbReference type="AlphaFoldDB" id="A0A3B0SDR7"/>
<protein>
    <recommendedName>
        <fullName evidence="6">Rieske domain-containing protein</fullName>
    </recommendedName>
</protein>
<accession>A0A3B0SDR7</accession>
<dbReference type="InterPro" id="IPR044043">
    <property type="entry name" value="VanA_C_cat"/>
</dbReference>
<dbReference type="GO" id="GO:0046872">
    <property type="term" value="F:metal ion binding"/>
    <property type="evidence" value="ECO:0007669"/>
    <property type="project" value="UniProtKB-KW"/>
</dbReference>
<evidence type="ECO:0000256" key="5">
    <source>
        <dbReference type="ARBA" id="ARBA00023014"/>
    </source>
</evidence>
<gene>
    <name evidence="7" type="ORF">MNBD_ALPHA01-1981</name>
</gene>
<dbReference type="PANTHER" id="PTHR21266">
    <property type="entry name" value="IRON-SULFUR DOMAIN CONTAINING PROTEIN"/>
    <property type="match status" value="1"/>
</dbReference>
<dbReference type="PANTHER" id="PTHR21266:SF60">
    <property type="entry name" value="3-KETOSTEROID-9-ALPHA-MONOOXYGENASE, OXYGENASE COMPONENT"/>
    <property type="match status" value="1"/>
</dbReference>
<dbReference type="SUPFAM" id="SSF50022">
    <property type="entry name" value="ISP domain"/>
    <property type="match status" value="1"/>
</dbReference>